<dbReference type="RefSeq" id="WP_132847619.1">
    <property type="nucleotide sequence ID" value="NZ_CP058648.1"/>
</dbReference>
<accession>A0A4R2TSV3</accession>
<dbReference type="InterPro" id="IPR036061">
    <property type="entry name" value="CheW-like_dom_sf"/>
</dbReference>
<evidence type="ECO:0000313" key="7">
    <source>
        <dbReference type="Proteomes" id="UP000295504"/>
    </source>
</evidence>
<dbReference type="GO" id="GO:0006935">
    <property type="term" value="P:chemotaxis"/>
    <property type="evidence" value="ECO:0007669"/>
    <property type="project" value="UniProtKB-KW"/>
</dbReference>
<protein>
    <recommendedName>
        <fullName evidence="2">Chemotaxis protein CheW</fullName>
    </recommendedName>
</protein>
<dbReference type="PANTHER" id="PTHR22617">
    <property type="entry name" value="CHEMOTAXIS SENSOR HISTIDINE KINASE-RELATED"/>
    <property type="match status" value="1"/>
</dbReference>
<evidence type="ECO:0000256" key="2">
    <source>
        <dbReference type="ARBA" id="ARBA00021483"/>
    </source>
</evidence>
<comment type="subcellular location">
    <subcellularLocation>
        <location evidence="1">Cytoplasm</location>
    </subcellularLocation>
</comment>
<dbReference type="EMBL" id="SLYC01000004">
    <property type="protein sequence ID" value="TCQ05882.1"/>
    <property type="molecule type" value="Genomic_DNA"/>
</dbReference>
<dbReference type="CDD" id="cd00732">
    <property type="entry name" value="CheW"/>
    <property type="match status" value="1"/>
</dbReference>
<organism evidence="6 7">
    <name type="scientific">Serpentinicella alkaliphila</name>
    <dbReference type="NCBI Taxonomy" id="1734049"/>
    <lineage>
        <taxon>Bacteria</taxon>
        <taxon>Bacillati</taxon>
        <taxon>Bacillota</taxon>
        <taxon>Clostridia</taxon>
        <taxon>Peptostreptococcales</taxon>
        <taxon>Natronincolaceae</taxon>
        <taxon>Serpentinicella</taxon>
    </lineage>
</organism>
<proteinExistence type="predicted"/>
<dbReference type="FunFam" id="2.40.50.180:FF:000002">
    <property type="entry name" value="Chemotaxis protein CheW"/>
    <property type="match status" value="1"/>
</dbReference>
<evidence type="ECO:0000256" key="3">
    <source>
        <dbReference type="ARBA" id="ARBA00022490"/>
    </source>
</evidence>
<dbReference type="GO" id="GO:0005829">
    <property type="term" value="C:cytosol"/>
    <property type="evidence" value="ECO:0007669"/>
    <property type="project" value="TreeGrafter"/>
</dbReference>
<dbReference type="Pfam" id="PF01584">
    <property type="entry name" value="CheW"/>
    <property type="match status" value="1"/>
</dbReference>
<evidence type="ECO:0000256" key="4">
    <source>
        <dbReference type="ARBA" id="ARBA00022500"/>
    </source>
</evidence>
<dbReference type="Proteomes" id="UP000295504">
    <property type="component" value="Unassembled WGS sequence"/>
</dbReference>
<comment type="caution">
    <text evidence="6">The sequence shown here is derived from an EMBL/GenBank/DDBJ whole genome shotgun (WGS) entry which is preliminary data.</text>
</comment>
<dbReference type="InterPro" id="IPR002545">
    <property type="entry name" value="CheW-lke_dom"/>
</dbReference>
<reference evidence="6 7" key="1">
    <citation type="submission" date="2019-03" db="EMBL/GenBank/DDBJ databases">
        <title>Genomic Encyclopedia of Type Strains, Phase IV (KMG-IV): sequencing the most valuable type-strain genomes for metagenomic binning, comparative biology and taxonomic classification.</title>
        <authorList>
            <person name="Goeker M."/>
        </authorList>
    </citation>
    <scope>NUCLEOTIDE SEQUENCE [LARGE SCALE GENOMIC DNA]</scope>
    <source>
        <strain evidence="6 7">DSM 100013</strain>
    </source>
</reference>
<dbReference type="Gene3D" id="2.30.30.40">
    <property type="entry name" value="SH3 Domains"/>
    <property type="match status" value="1"/>
</dbReference>
<keyword evidence="4" id="KW-0145">Chemotaxis</keyword>
<feature type="domain" description="CheW-like" evidence="5">
    <location>
        <begin position="8"/>
        <end position="148"/>
    </location>
</feature>
<dbReference type="AlphaFoldDB" id="A0A4R2TSV3"/>
<dbReference type="SUPFAM" id="SSF50341">
    <property type="entry name" value="CheW-like"/>
    <property type="match status" value="1"/>
</dbReference>
<dbReference type="SMART" id="SM00260">
    <property type="entry name" value="CheW"/>
    <property type="match status" value="1"/>
</dbReference>
<gene>
    <name evidence="6" type="ORF">EDD79_100463</name>
</gene>
<keyword evidence="3" id="KW-0963">Cytoplasm</keyword>
<dbReference type="InterPro" id="IPR039315">
    <property type="entry name" value="CheW"/>
</dbReference>
<name>A0A4R2TSV3_9FIRM</name>
<evidence type="ECO:0000313" key="6">
    <source>
        <dbReference type="EMBL" id="TCQ05882.1"/>
    </source>
</evidence>
<dbReference type="PROSITE" id="PS50851">
    <property type="entry name" value="CHEW"/>
    <property type="match status" value="1"/>
</dbReference>
<dbReference type="Gene3D" id="2.40.50.180">
    <property type="entry name" value="CheA-289, Domain 4"/>
    <property type="match status" value="1"/>
</dbReference>
<dbReference type="PANTHER" id="PTHR22617:SF23">
    <property type="entry name" value="CHEMOTAXIS PROTEIN CHEW"/>
    <property type="match status" value="1"/>
</dbReference>
<dbReference type="OrthoDB" id="9794382at2"/>
<sequence length="148" mass="16714">MSNNNGTTNQYVVFNLENEYYGVNINYVETIEKVSAITRVPKAPYYVKGVINLRGEVVPVIDIRKRFNLPDSDITDNTRIIILSVEEMIMGIIVDSSSEVITISKDLIENTSNLINSSEDDYINGIGKIENRMIILLDVHKIFDLKAS</sequence>
<keyword evidence="7" id="KW-1185">Reference proteome</keyword>
<evidence type="ECO:0000256" key="1">
    <source>
        <dbReference type="ARBA" id="ARBA00004496"/>
    </source>
</evidence>
<evidence type="ECO:0000259" key="5">
    <source>
        <dbReference type="PROSITE" id="PS50851"/>
    </source>
</evidence>
<dbReference type="GO" id="GO:0007165">
    <property type="term" value="P:signal transduction"/>
    <property type="evidence" value="ECO:0007669"/>
    <property type="project" value="InterPro"/>
</dbReference>